<protein>
    <recommendedName>
        <fullName evidence="3">ABC transporter permease</fullName>
    </recommendedName>
</protein>
<proteinExistence type="predicted"/>
<dbReference type="Proteomes" id="UP000077098">
    <property type="component" value="Unassembled WGS sequence"/>
</dbReference>
<organism evidence="1 2">
    <name type="scientific">Agrobacterium tumefaciens</name>
    <dbReference type="NCBI Taxonomy" id="358"/>
    <lineage>
        <taxon>Bacteria</taxon>
        <taxon>Pseudomonadati</taxon>
        <taxon>Pseudomonadota</taxon>
        <taxon>Alphaproteobacteria</taxon>
        <taxon>Hyphomicrobiales</taxon>
        <taxon>Rhizobiaceae</taxon>
        <taxon>Rhizobium/Agrobacterium group</taxon>
        <taxon>Agrobacterium</taxon>
        <taxon>Agrobacterium tumefaciens complex</taxon>
    </lineage>
</organism>
<name>A0A176X5V9_AGRTU</name>
<evidence type="ECO:0000313" key="2">
    <source>
        <dbReference type="Proteomes" id="UP000077098"/>
    </source>
</evidence>
<reference evidence="1 2" key="1">
    <citation type="submission" date="2016-05" db="EMBL/GenBank/DDBJ databases">
        <authorList>
            <person name="Lavstsen T."/>
            <person name="Jespersen J.S."/>
        </authorList>
    </citation>
    <scope>NUCLEOTIDE SEQUENCE [LARGE SCALE GENOMIC DNA]</scope>
    <source>
        <strain evidence="1 2">KCJ1736</strain>
    </source>
</reference>
<evidence type="ECO:0008006" key="3">
    <source>
        <dbReference type="Google" id="ProtNLM"/>
    </source>
</evidence>
<evidence type="ECO:0000313" key="1">
    <source>
        <dbReference type="EMBL" id="OAE41732.1"/>
    </source>
</evidence>
<dbReference type="EMBL" id="LXPS01000033">
    <property type="protein sequence ID" value="OAE41732.1"/>
    <property type="molecule type" value="Genomic_DNA"/>
</dbReference>
<dbReference type="AlphaFoldDB" id="A0A176X5V9"/>
<gene>
    <name evidence="1" type="ORF">A7J57_01310</name>
</gene>
<sequence length="62" mass="7429">MNRLRLTWAAFKNMLRAAARDPLWAVLALIAMPFRIWRQRPIFAEKLAYFSDPEFKEMFDPV</sequence>
<comment type="caution">
    <text evidence="1">The sequence shown here is derived from an EMBL/GenBank/DDBJ whole genome shotgun (WGS) entry which is preliminary data.</text>
</comment>
<accession>A0A176X5V9</accession>